<protein>
    <submittedName>
        <fullName evidence="1">(Perigord truffle) hypothetical protein</fullName>
    </submittedName>
</protein>
<reference evidence="1 2" key="1">
    <citation type="journal article" date="2010" name="Nature">
        <title>Perigord black truffle genome uncovers evolutionary origins and mechanisms of symbiosis.</title>
        <authorList>
            <person name="Martin F."/>
            <person name="Kohler A."/>
            <person name="Murat C."/>
            <person name="Balestrini R."/>
            <person name="Coutinho P.M."/>
            <person name="Jaillon O."/>
            <person name="Montanini B."/>
            <person name="Morin E."/>
            <person name="Noel B."/>
            <person name="Percudani R."/>
            <person name="Porcel B."/>
            <person name="Rubini A."/>
            <person name="Amicucci A."/>
            <person name="Amselem J."/>
            <person name="Anthouard V."/>
            <person name="Arcioni S."/>
            <person name="Artiguenave F."/>
            <person name="Aury J.M."/>
            <person name="Ballario P."/>
            <person name="Bolchi A."/>
            <person name="Brenna A."/>
            <person name="Brun A."/>
            <person name="Buee M."/>
            <person name="Cantarel B."/>
            <person name="Chevalier G."/>
            <person name="Couloux A."/>
            <person name="Da Silva C."/>
            <person name="Denoeud F."/>
            <person name="Duplessis S."/>
            <person name="Ghignone S."/>
            <person name="Hilselberger B."/>
            <person name="Iotti M."/>
            <person name="Marcais B."/>
            <person name="Mello A."/>
            <person name="Miranda M."/>
            <person name="Pacioni G."/>
            <person name="Quesneville H."/>
            <person name="Riccioni C."/>
            <person name="Ruotolo R."/>
            <person name="Splivallo R."/>
            <person name="Stocchi V."/>
            <person name="Tisserant E."/>
            <person name="Viscomi A.R."/>
            <person name="Zambonelli A."/>
            <person name="Zampieri E."/>
            <person name="Henrissat B."/>
            <person name="Lebrun M.H."/>
            <person name="Paolocci F."/>
            <person name="Bonfante P."/>
            <person name="Ottonello S."/>
            <person name="Wincker P."/>
        </authorList>
    </citation>
    <scope>NUCLEOTIDE SEQUENCE [LARGE SCALE GENOMIC DNA]</scope>
    <source>
        <strain evidence="1 2">Mel28</strain>
    </source>
</reference>
<dbReference type="KEGG" id="tml:GSTUM_00010335001"/>
<sequence>MIGQKRFRGRIYEFRGFSACTMLTPNGSQTGGCSGHELCLNGVRGVGKRCPRAHHDTIFLYKASSGL</sequence>
<dbReference type="AlphaFoldDB" id="D5GLZ6"/>
<gene>
    <name evidence="1" type="ORF">GSTUM_00010335001</name>
</gene>
<dbReference type="EMBL" id="FN430351">
    <property type="protein sequence ID" value="CAZ85458.1"/>
    <property type="molecule type" value="Genomic_DNA"/>
</dbReference>
<name>D5GLZ6_TUBMM</name>
<dbReference type="Proteomes" id="UP000006911">
    <property type="component" value="Unassembled WGS sequence"/>
</dbReference>
<dbReference type="InParanoid" id="D5GLZ6"/>
<evidence type="ECO:0000313" key="2">
    <source>
        <dbReference type="Proteomes" id="UP000006911"/>
    </source>
</evidence>
<organism evidence="1 2">
    <name type="scientific">Tuber melanosporum (strain Mel28)</name>
    <name type="common">Perigord black truffle</name>
    <dbReference type="NCBI Taxonomy" id="656061"/>
    <lineage>
        <taxon>Eukaryota</taxon>
        <taxon>Fungi</taxon>
        <taxon>Dikarya</taxon>
        <taxon>Ascomycota</taxon>
        <taxon>Pezizomycotina</taxon>
        <taxon>Pezizomycetes</taxon>
        <taxon>Pezizales</taxon>
        <taxon>Tuberaceae</taxon>
        <taxon>Tuber</taxon>
    </lineage>
</organism>
<dbReference type="HOGENOM" id="CLU_2814294_0_0_1"/>
<accession>D5GLZ6</accession>
<evidence type="ECO:0000313" key="1">
    <source>
        <dbReference type="EMBL" id="CAZ85458.1"/>
    </source>
</evidence>
<keyword evidence="2" id="KW-1185">Reference proteome</keyword>
<proteinExistence type="predicted"/>